<sequence>MTHSASLSTEIRHNALLQLLANSLVLNHTTPYLSSYDVLNLAATSRTFRYIVYSTPHIFSRLDLTTVRKAQYIEEKSSRGGESEGEQTEDDVYSGHLRRIFSSLRSLDILRHVQVLCLDRLSVTSELVHEILTDPTYSVKILSIRDVVNMNEAKLRAALQYACRPSRPEGTPRLKGLYVFGAKDSARPALTSSGASTPTSTCSSTSWGAGTGAADQEPEAWYTKRGAQFPVLSGSRTISEWASWASTLIACYSNIAFDAVLCTGPRHLNSRAWGTVNIEALNAAKNPASADVPIHAVATHSLGGCAGCGSAPEGWTIWGEEPPAERDPHDRRASEGGTMTTDIGRFPLLAPPPLHSVSLKSAMCPTGQSVYTRLSQFRSKDEQARFIPRCYDCIRDRYCTGCNKWWCETCYVGPGASVHDGEASRAKMTDLARVTKSCWDAGIASTTPNEFALAAVEATACFTTKARITPRATGAPLEAGLASDILSSIDSAVPQPSYKMTA</sequence>
<comment type="caution">
    <text evidence="2">The sequence shown here is derived from an EMBL/GenBank/DDBJ whole genome shotgun (WGS) entry which is preliminary data.</text>
</comment>
<evidence type="ECO:0000256" key="1">
    <source>
        <dbReference type="SAM" id="MobiDB-lite"/>
    </source>
</evidence>
<name>A0ABR3DAI2_NEUIN</name>
<protein>
    <recommendedName>
        <fullName evidence="4">F-box domain-containing protein</fullName>
    </recommendedName>
</protein>
<organism evidence="2 3">
    <name type="scientific">Neurospora intermedia</name>
    <dbReference type="NCBI Taxonomy" id="5142"/>
    <lineage>
        <taxon>Eukaryota</taxon>
        <taxon>Fungi</taxon>
        <taxon>Dikarya</taxon>
        <taxon>Ascomycota</taxon>
        <taxon>Pezizomycotina</taxon>
        <taxon>Sordariomycetes</taxon>
        <taxon>Sordariomycetidae</taxon>
        <taxon>Sordariales</taxon>
        <taxon>Sordariaceae</taxon>
        <taxon>Neurospora</taxon>
    </lineage>
</organism>
<accession>A0ABR3DAI2</accession>
<dbReference type="Proteomes" id="UP001451303">
    <property type="component" value="Unassembled WGS sequence"/>
</dbReference>
<gene>
    <name evidence="2" type="ORF">QR685DRAFT_444392</name>
</gene>
<proteinExistence type="predicted"/>
<evidence type="ECO:0000313" key="2">
    <source>
        <dbReference type="EMBL" id="KAL0469652.1"/>
    </source>
</evidence>
<feature type="region of interest" description="Disordered" evidence="1">
    <location>
        <begin position="189"/>
        <end position="213"/>
    </location>
</feature>
<reference evidence="2 3" key="1">
    <citation type="submission" date="2023-09" db="EMBL/GenBank/DDBJ databases">
        <title>Multi-omics analysis of a traditional fermented food reveals byproduct-associated fungal strains for waste-to-food upcycling.</title>
        <authorList>
            <consortium name="Lawrence Berkeley National Laboratory"/>
            <person name="Rekdal V.M."/>
            <person name="Villalobos-Escobedo J.M."/>
            <person name="Rodriguez-Valeron N."/>
            <person name="Garcia M.O."/>
            <person name="Vasquez D.P."/>
            <person name="Damayanti I."/>
            <person name="Sorensen P.M."/>
            <person name="Baidoo E.E."/>
            <person name="De Carvalho A.C."/>
            <person name="Riley R."/>
            <person name="Lipzen A."/>
            <person name="He G."/>
            <person name="Yan M."/>
            <person name="Haridas S."/>
            <person name="Daum C."/>
            <person name="Yoshinaga Y."/>
            <person name="Ng V."/>
            <person name="Grigoriev I.V."/>
            <person name="Munk R."/>
            <person name="Nuraida L."/>
            <person name="Wijaya C.H."/>
            <person name="Morales P.-C."/>
            <person name="Keasling J.D."/>
        </authorList>
    </citation>
    <scope>NUCLEOTIDE SEQUENCE [LARGE SCALE GENOMIC DNA]</scope>
    <source>
        <strain evidence="2 3">FGSC 2613</strain>
    </source>
</reference>
<keyword evidence="3" id="KW-1185">Reference proteome</keyword>
<evidence type="ECO:0008006" key="4">
    <source>
        <dbReference type="Google" id="ProtNLM"/>
    </source>
</evidence>
<dbReference type="EMBL" id="JAVLET010000005">
    <property type="protein sequence ID" value="KAL0469652.1"/>
    <property type="molecule type" value="Genomic_DNA"/>
</dbReference>
<evidence type="ECO:0000313" key="3">
    <source>
        <dbReference type="Proteomes" id="UP001451303"/>
    </source>
</evidence>
<feature type="compositionally biased region" description="Low complexity" evidence="1">
    <location>
        <begin position="191"/>
        <end position="206"/>
    </location>
</feature>